<evidence type="ECO:0000256" key="9">
    <source>
        <dbReference type="ARBA" id="ARBA00022833"/>
    </source>
</evidence>
<evidence type="ECO:0000256" key="14">
    <source>
        <dbReference type="PROSITE-ProRule" id="PRU00502"/>
    </source>
</evidence>
<keyword evidence="11" id="KW-0804">Transcription</keyword>
<dbReference type="GO" id="GO:0005634">
    <property type="term" value="C:nucleus"/>
    <property type="evidence" value="ECO:0007669"/>
    <property type="project" value="UniProtKB-SubCell"/>
</dbReference>
<dbReference type="PROSITE" id="PS00973">
    <property type="entry name" value="USP_2"/>
    <property type="match status" value="1"/>
</dbReference>
<dbReference type="PANTHER" id="PTHR21646">
    <property type="entry name" value="UBIQUITIN CARBOXYL-TERMINAL HYDROLASE"/>
    <property type="match status" value="1"/>
</dbReference>
<dbReference type="Gene3D" id="3.30.40.10">
    <property type="entry name" value="Zinc/RING finger domain, C3HC4 (zinc finger)"/>
    <property type="match status" value="1"/>
</dbReference>
<comment type="catalytic activity">
    <reaction evidence="1 15">
        <text>Thiol-dependent hydrolysis of ester, thioester, amide, peptide and isopeptide bonds formed by the C-terminal Gly of ubiquitin (a 76-residue protein attached to proteins as an intracellular targeting signal).</text>
        <dbReference type="EC" id="3.4.19.12"/>
    </reaction>
</comment>
<evidence type="ECO:0000256" key="7">
    <source>
        <dbReference type="ARBA" id="ARBA00022801"/>
    </source>
</evidence>
<dbReference type="SMART" id="SM00290">
    <property type="entry name" value="ZnF_UBP"/>
    <property type="match status" value="1"/>
</dbReference>
<evidence type="ECO:0000256" key="3">
    <source>
        <dbReference type="ARBA" id="ARBA00022670"/>
    </source>
</evidence>
<evidence type="ECO:0000256" key="5">
    <source>
        <dbReference type="ARBA" id="ARBA00022771"/>
    </source>
</evidence>
<dbReference type="AlphaFoldDB" id="A0A2L2Y7P9"/>
<dbReference type="GO" id="GO:0016579">
    <property type="term" value="P:protein deubiquitination"/>
    <property type="evidence" value="ECO:0007669"/>
    <property type="project" value="InterPro"/>
</dbReference>
<dbReference type="PROSITE" id="PS00972">
    <property type="entry name" value="USP_1"/>
    <property type="match status" value="1"/>
</dbReference>
<feature type="domain" description="UBP-type" evidence="17">
    <location>
        <begin position="24"/>
        <end position="121"/>
    </location>
</feature>
<evidence type="ECO:0000256" key="10">
    <source>
        <dbReference type="ARBA" id="ARBA00023015"/>
    </source>
</evidence>
<protein>
    <recommendedName>
        <fullName evidence="15">Ubiquitin carboxyl-terminal hydrolase</fullName>
        <ecNumber evidence="15">3.4.19.12</ecNumber>
    </recommendedName>
</protein>
<proteinExistence type="evidence at transcript level"/>
<evidence type="ECO:0000256" key="11">
    <source>
        <dbReference type="ARBA" id="ARBA00023163"/>
    </source>
</evidence>
<keyword evidence="9" id="KW-0862">Zinc</keyword>
<dbReference type="InterPro" id="IPR018200">
    <property type="entry name" value="USP_CS"/>
</dbReference>
<dbReference type="OrthoDB" id="47475at2759"/>
<dbReference type="EMBL" id="IAAA01012335">
    <property type="protein sequence ID" value="LAA04199.1"/>
    <property type="molecule type" value="mRNA"/>
</dbReference>
<evidence type="ECO:0000256" key="6">
    <source>
        <dbReference type="ARBA" id="ARBA00022786"/>
    </source>
</evidence>
<dbReference type="InterPro" id="IPR038765">
    <property type="entry name" value="Papain-like_cys_pep_sf"/>
</dbReference>
<name>A0A2L2Y7P9_PARTP</name>
<evidence type="ECO:0000256" key="12">
    <source>
        <dbReference type="ARBA" id="ARBA00023242"/>
    </source>
</evidence>
<dbReference type="InterPro" id="IPR013083">
    <property type="entry name" value="Znf_RING/FYVE/PHD"/>
</dbReference>
<evidence type="ECO:0000259" key="16">
    <source>
        <dbReference type="PROSITE" id="PS50235"/>
    </source>
</evidence>
<dbReference type="Gene3D" id="3.90.70.10">
    <property type="entry name" value="Cysteine proteinases"/>
    <property type="match status" value="1"/>
</dbReference>
<evidence type="ECO:0000256" key="13">
    <source>
        <dbReference type="ARBA" id="ARBA00038490"/>
    </source>
</evidence>
<dbReference type="InterPro" id="IPR001394">
    <property type="entry name" value="Peptidase_C19_UCH"/>
</dbReference>
<organism evidence="18">
    <name type="scientific">Parasteatoda tepidariorum</name>
    <name type="common">Common house spider</name>
    <name type="synonym">Achaearanea tepidariorum</name>
    <dbReference type="NCBI Taxonomy" id="114398"/>
    <lineage>
        <taxon>Eukaryota</taxon>
        <taxon>Metazoa</taxon>
        <taxon>Ecdysozoa</taxon>
        <taxon>Arthropoda</taxon>
        <taxon>Chelicerata</taxon>
        <taxon>Arachnida</taxon>
        <taxon>Araneae</taxon>
        <taxon>Araneomorphae</taxon>
        <taxon>Entelegynae</taxon>
        <taxon>Araneoidea</taxon>
        <taxon>Theridiidae</taxon>
        <taxon>Parasteatoda</taxon>
    </lineage>
</organism>
<keyword evidence="8 15" id="KW-0788">Thiol protease</keyword>
<keyword evidence="12" id="KW-0539">Nucleus</keyword>
<dbReference type="PROSITE" id="PS50271">
    <property type="entry name" value="ZF_UBP"/>
    <property type="match status" value="1"/>
</dbReference>
<dbReference type="KEGG" id="ptep:107439828"/>
<evidence type="ECO:0000259" key="17">
    <source>
        <dbReference type="PROSITE" id="PS50271"/>
    </source>
</evidence>
<dbReference type="EC" id="3.4.19.12" evidence="15"/>
<dbReference type="GO" id="GO:0006508">
    <property type="term" value="P:proteolysis"/>
    <property type="evidence" value="ECO:0007669"/>
    <property type="project" value="UniProtKB-KW"/>
</dbReference>
<evidence type="ECO:0000256" key="8">
    <source>
        <dbReference type="ARBA" id="ARBA00022807"/>
    </source>
</evidence>
<accession>A0A2L2Y7P9</accession>
<comment type="similarity">
    <text evidence="13">Belongs to the peptidase C19 family. UBP8 subfamily.</text>
</comment>
<dbReference type="InterPro" id="IPR028889">
    <property type="entry name" value="USP"/>
</dbReference>
<evidence type="ECO:0000256" key="4">
    <source>
        <dbReference type="ARBA" id="ARBA00022723"/>
    </source>
</evidence>
<keyword evidence="10" id="KW-0805">Transcription regulation</keyword>
<dbReference type="Pfam" id="PF00443">
    <property type="entry name" value="UCH"/>
    <property type="match status" value="1"/>
</dbReference>
<dbReference type="OMA" id="NVSCNCI"/>
<evidence type="ECO:0000256" key="2">
    <source>
        <dbReference type="ARBA" id="ARBA00004123"/>
    </source>
</evidence>
<dbReference type="RefSeq" id="XP_042902734.1">
    <property type="nucleotide sequence ID" value="XM_043046800.2"/>
</dbReference>
<evidence type="ECO:0000256" key="1">
    <source>
        <dbReference type="ARBA" id="ARBA00000707"/>
    </source>
</evidence>
<dbReference type="PROSITE" id="PS50235">
    <property type="entry name" value="USP_3"/>
    <property type="match status" value="1"/>
</dbReference>
<sequence length="471" mass="54334">MSKLCCTHIADYKKLKGIDVYSKIHANYITCIKQSARTQKIRECFCHICKTRSHRLHACLECSFVGCFDREHIQAHADLNKHSIAIDVTFGNVYCFSCKDYMYDIELNLSKRYSGLWQPGESDTTLINACESGRIVRSKFLGLRGLVNLGQTCYMNCIVQVLTHNPLLRNYFLSDKHNIYTCQFNCDRQTCLACEMSALFQEFYSGQQVPHIPYKLVYIIWKHAKHLDGYDPQDAHEFFITMLDVLHEHSKNPKEDDSSCQCIIHKIYTGRLQSDILCMHCKNVRTKIEEFRDIGLDLGTDDGSGKSSISLKDCLERYTQPEMLHSSCDSCQQYGLSKKQLTVQKLPVVISFHLKRLEFGKKITTYVKFPEYLNMTPFVSSIRGTSSRTNEESSFSNSPYNSSDNNFCLFAVVNHTGNKEGGHYISFIKMKQKWYKCDDDMITNATVNDVLVSEGYLLFYHKEVVDYNKKD</sequence>
<dbReference type="GeneID" id="107439828"/>
<dbReference type="Pfam" id="PF02148">
    <property type="entry name" value="zf-UBP"/>
    <property type="match status" value="1"/>
</dbReference>
<comment type="subcellular location">
    <subcellularLocation>
        <location evidence="2">Nucleus</location>
    </subcellularLocation>
</comment>
<dbReference type="InterPro" id="IPR001607">
    <property type="entry name" value="Znf_UBP"/>
</dbReference>
<keyword evidence="6 15" id="KW-0833">Ubl conjugation pathway</keyword>
<reference evidence="18" key="1">
    <citation type="journal article" date="2016" name="Mol. Ecol. Resour.">
        <title>Evaluation of the impact of RNA preservation methods of spiders for de novo transcriptome assembly.</title>
        <authorList>
            <person name="Kono N."/>
            <person name="Nakamura H."/>
            <person name="Ito Y."/>
            <person name="Tomita M."/>
            <person name="Arakawa K."/>
        </authorList>
    </citation>
    <scope>NUCLEOTIDE SEQUENCE</scope>
    <source>
        <tissue evidence="18">Whole body</tissue>
    </source>
</reference>
<dbReference type="InterPro" id="IPR050185">
    <property type="entry name" value="Ub_carboxyl-term_hydrolase"/>
</dbReference>
<dbReference type="SUPFAM" id="SSF54001">
    <property type="entry name" value="Cysteine proteinases"/>
    <property type="match status" value="1"/>
</dbReference>
<evidence type="ECO:0000256" key="15">
    <source>
        <dbReference type="RuleBase" id="RU366025"/>
    </source>
</evidence>
<keyword evidence="7 15" id="KW-0378">Hydrolase</keyword>
<evidence type="ECO:0000313" key="18">
    <source>
        <dbReference type="EMBL" id="LAA04199.1"/>
    </source>
</evidence>
<dbReference type="SUPFAM" id="SSF57850">
    <property type="entry name" value="RING/U-box"/>
    <property type="match status" value="1"/>
</dbReference>
<dbReference type="GO" id="GO:0008270">
    <property type="term" value="F:zinc ion binding"/>
    <property type="evidence" value="ECO:0007669"/>
    <property type="project" value="UniProtKB-KW"/>
</dbReference>
<dbReference type="PANTHER" id="PTHR21646:SF33">
    <property type="entry name" value="UBIQUITIN CARBOXYL-TERMINAL HYDROLASE 22"/>
    <property type="match status" value="1"/>
</dbReference>
<keyword evidence="5 14" id="KW-0863">Zinc-finger</keyword>
<feature type="domain" description="USP" evidence="16">
    <location>
        <begin position="144"/>
        <end position="463"/>
    </location>
</feature>
<keyword evidence="3 15" id="KW-0645">Protease</keyword>
<dbReference type="GO" id="GO:0004843">
    <property type="term" value="F:cysteine-type deubiquitinase activity"/>
    <property type="evidence" value="ECO:0007669"/>
    <property type="project" value="UniProtKB-UniRule"/>
</dbReference>
<keyword evidence="4" id="KW-0479">Metal-binding</keyword>